<reference evidence="1 2" key="1">
    <citation type="journal article" date="2021" name="Microorganisms">
        <title>Acidisoma silvae sp. nov. and Acidisomacellulosilytica sp. nov., Two Acidophilic Bacteria Isolated from Decaying Wood, Hydrolyzing Cellulose and Producing Poly-3-hydroxybutyrate.</title>
        <authorList>
            <person name="Mieszkin S."/>
            <person name="Pouder E."/>
            <person name="Uroz S."/>
            <person name="Simon-Colin C."/>
            <person name="Alain K."/>
        </authorList>
    </citation>
    <scope>NUCLEOTIDE SEQUENCE [LARGE SCALE GENOMIC DNA]</scope>
    <source>
        <strain evidence="1 2">HW T5.17</strain>
    </source>
</reference>
<evidence type="ECO:0000313" key="1">
    <source>
        <dbReference type="EMBL" id="MCB8883161.1"/>
    </source>
</evidence>
<dbReference type="EMBL" id="JAESVA010000011">
    <property type="protein sequence ID" value="MCB8883161.1"/>
    <property type="molecule type" value="Genomic_DNA"/>
</dbReference>
<dbReference type="NCBIfam" id="NF040576">
    <property type="entry name" value="T2SS_GspM_XpsM"/>
    <property type="match status" value="1"/>
</dbReference>
<protein>
    <recommendedName>
        <fullName evidence="3">General secretion pathway protein GspM</fullName>
    </recommendedName>
</protein>
<dbReference type="RefSeq" id="WP_227309815.1">
    <property type="nucleotide sequence ID" value="NZ_JAESVA010000011.1"/>
</dbReference>
<keyword evidence="2" id="KW-1185">Reference proteome</keyword>
<dbReference type="InterPro" id="IPR034756">
    <property type="entry name" value="T2SSM_b"/>
</dbReference>
<evidence type="ECO:0008006" key="3">
    <source>
        <dbReference type="Google" id="ProtNLM"/>
    </source>
</evidence>
<dbReference type="Pfam" id="PF10741">
    <property type="entry name" value="T2SSM_b"/>
    <property type="match status" value="1"/>
</dbReference>
<dbReference type="Proteomes" id="UP000721844">
    <property type="component" value="Unassembled WGS sequence"/>
</dbReference>
<proteinExistence type="predicted"/>
<sequence length="176" mass="19000">MALTVAVLFALWAGIVAPLVFWYGTRSDEIEQRALRIDRMIHLTQGIPALLAQAANARSHQSALRSDLLPASSDAVAAAALQQTLQVEANDVSAPLSSIETLAVEPRGKYRRIALRVTLSATWPQFLHLLQALEQGTPRVLIDDLQLSASPVLSRPAGVPVNATFTILAFRKADVS</sequence>
<comment type="caution">
    <text evidence="1">The sequence shown here is derived from an EMBL/GenBank/DDBJ whole genome shotgun (WGS) entry which is preliminary data.</text>
</comment>
<organism evidence="1 2">
    <name type="scientific">Acidisoma cellulosilyticum</name>
    <dbReference type="NCBI Taxonomy" id="2802395"/>
    <lineage>
        <taxon>Bacteria</taxon>
        <taxon>Pseudomonadati</taxon>
        <taxon>Pseudomonadota</taxon>
        <taxon>Alphaproteobacteria</taxon>
        <taxon>Acetobacterales</taxon>
        <taxon>Acidocellaceae</taxon>
        <taxon>Acidisoma</taxon>
    </lineage>
</organism>
<dbReference type="AlphaFoldDB" id="A0A963Z5Y7"/>
<name>A0A963Z5Y7_9PROT</name>
<accession>A0A963Z5Y7</accession>
<gene>
    <name evidence="1" type="ORF">ACELLULO517_23130</name>
</gene>
<evidence type="ECO:0000313" key="2">
    <source>
        <dbReference type="Proteomes" id="UP000721844"/>
    </source>
</evidence>